<feature type="coiled-coil region" evidence="1">
    <location>
        <begin position="47"/>
        <end position="74"/>
    </location>
</feature>
<feature type="chain" id="PRO_5014983962" evidence="2">
    <location>
        <begin position="21"/>
        <end position="185"/>
    </location>
</feature>
<feature type="signal peptide" evidence="2">
    <location>
        <begin position="1"/>
        <end position="20"/>
    </location>
</feature>
<evidence type="ECO:0000256" key="2">
    <source>
        <dbReference type="SAM" id="SignalP"/>
    </source>
</evidence>
<organism evidence="3 4">
    <name type="scientific">Candidatus Venteria ishoeyi</name>
    <dbReference type="NCBI Taxonomy" id="1899563"/>
    <lineage>
        <taxon>Bacteria</taxon>
        <taxon>Pseudomonadati</taxon>
        <taxon>Pseudomonadota</taxon>
        <taxon>Gammaproteobacteria</taxon>
        <taxon>Thiotrichales</taxon>
        <taxon>Thiotrichaceae</taxon>
        <taxon>Venteria</taxon>
    </lineage>
</organism>
<sequence length="185" mass="20838">MFKYILIGSAVCLSNLPAYAAGDHCTDFTTDMFCFENSTTADANQVNANFQALLQALKTQNESLQSQINALQGQSGTGSDVPAYDSGWFPIETPSANQLFIKEHSLNAYPSRYWIWFSPDNPASGKIYPKGHGQPYNDWEQPHGIAFTKTDMSFTLLAHLSIGRYYEGTAWKTWNSGYWRILLWK</sequence>
<name>A0A1H6FGW1_9GAMM</name>
<gene>
    <name evidence="3" type="ORF">MBHS_04796</name>
</gene>
<evidence type="ECO:0000313" key="3">
    <source>
        <dbReference type="EMBL" id="SEH08903.1"/>
    </source>
</evidence>
<protein>
    <submittedName>
        <fullName evidence="3">Uncharacterized protein</fullName>
    </submittedName>
</protein>
<evidence type="ECO:0000313" key="4">
    <source>
        <dbReference type="Proteomes" id="UP000236724"/>
    </source>
</evidence>
<reference evidence="3 4" key="1">
    <citation type="submission" date="2016-10" db="EMBL/GenBank/DDBJ databases">
        <authorList>
            <person name="de Groot N.N."/>
        </authorList>
    </citation>
    <scope>NUCLEOTIDE SEQUENCE [LARGE SCALE GENOMIC DNA]</scope>
    <source>
        <strain evidence="3">MBHS1</strain>
    </source>
</reference>
<dbReference type="RefSeq" id="WP_103922413.1">
    <property type="nucleotide sequence ID" value="NZ_FMSV02000557.1"/>
</dbReference>
<keyword evidence="4" id="KW-1185">Reference proteome</keyword>
<evidence type="ECO:0000256" key="1">
    <source>
        <dbReference type="SAM" id="Coils"/>
    </source>
</evidence>
<dbReference type="AlphaFoldDB" id="A0A1H6FGW1"/>
<keyword evidence="2" id="KW-0732">Signal</keyword>
<keyword evidence="1" id="KW-0175">Coiled coil</keyword>
<proteinExistence type="predicted"/>
<accession>A0A1H6FGW1</accession>
<dbReference type="EMBL" id="FMSV02000557">
    <property type="protein sequence ID" value="SEH08903.1"/>
    <property type="molecule type" value="Genomic_DNA"/>
</dbReference>
<dbReference type="Proteomes" id="UP000236724">
    <property type="component" value="Unassembled WGS sequence"/>
</dbReference>